<evidence type="ECO:0000256" key="5">
    <source>
        <dbReference type="ARBA" id="ARBA00022660"/>
    </source>
</evidence>
<keyword evidence="9 16" id="KW-1133">Transmembrane helix</keyword>
<keyword evidence="5 14" id="KW-0679">Respiratory chain</keyword>
<dbReference type="PROSITE" id="PS51257">
    <property type="entry name" value="PROKAR_LIPOPROTEIN"/>
    <property type="match status" value="1"/>
</dbReference>
<evidence type="ECO:0000259" key="17">
    <source>
        <dbReference type="PROSITE" id="PS50857"/>
    </source>
</evidence>
<keyword evidence="11 14" id="KW-0472">Membrane</keyword>
<dbReference type="SUPFAM" id="SSF81464">
    <property type="entry name" value="Cytochrome c oxidase subunit II-like, transmembrane region"/>
    <property type="match status" value="1"/>
</dbReference>
<dbReference type="Proteomes" id="UP001596105">
    <property type="component" value="Unassembled WGS sequence"/>
</dbReference>
<reference evidence="20" key="1">
    <citation type="journal article" date="2019" name="Int. J. Syst. Evol. Microbiol.">
        <title>The Global Catalogue of Microorganisms (GCM) 10K type strain sequencing project: providing services to taxonomists for standard genome sequencing and annotation.</title>
        <authorList>
            <consortium name="The Broad Institute Genomics Platform"/>
            <consortium name="The Broad Institute Genome Sequencing Center for Infectious Disease"/>
            <person name="Wu L."/>
            <person name="Ma J."/>
        </authorList>
    </citation>
    <scope>NUCLEOTIDE SEQUENCE [LARGE SCALE GENOMIC DNA]</scope>
    <source>
        <strain evidence="20">CCUG 57113</strain>
    </source>
</reference>
<dbReference type="InterPro" id="IPR010514">
    <property type="entry name" value="COX_ARM"/>
</dbReference>
<dbReference type="PIRSF" id="PIRSF000292">
    <property type="entry name" value="Ubi_od_II"/>
    <property type="match status" value="1"/>
</dbReference>
<feature type="transmembrane region" description="Helical" evidence="16">
    <location>
        <begin position="96"/>
        <end position="117"/>
    </location>
</feature>
<keyword evidence="6 16" id="KW-0812">Transmembrane</keyword>
<feature type="transmembrane region" description="Helical" evidence="16">
    <location>
        <begin position="45"/>
        <end position="69"/>
    </location>
</feature>
<evidence type="ECO:0000256" key="2">
    <source>
        <dbReference type="ARBA" id="ARBA00007866"/>
    </source>
</evidence>
<evidence type="ECO:0000256" key="4">
    <source>
        <dbReference type="ARBA" id="ARBA00022475"/>
    </source>
</evidence>
<keyword evidence="4 14" id="KW-1003">Cell membrane</keyword>
<evidence type="ECO:0000313" key="19">
    <source>
        <dbReference type="EMBL" id="MFC5470308.1"/>
    </source>
</evidence>
<comment type="catalytic activity">
    <reaction evidence="14">
        <text>2 a quinol + O2 = 2 a quinone + 2 H2O</text>
        <dbReference type="Rhea" id="RHEA:55376"/>
        <dbReference type="ChEBI" id="CHEBI:15377"/>
        <dbReference type="ChEBI" id="CHEBI:15379"/>
        <dbReference type="ChEBI" id="CHEBI:24646"/>
        <dbReference type="ChEBI" id="CHEBI:132124"/>
    </reaction>
</comment>
<comment type="function">
    <text evidence="14">Catalyzes quinol oxidation with the concomitant reduction of oxygen to water. Subunit II transfers the electrons from a quinol to the binuclear center of the catalytic subunit I.</text>
</comment>
<evidence type="ECO:0000313" key="20">
    <source>
        <dbReference type="Proteomes" id="UP001596105"/>
    </source>
</evidence>
<keyword evidence="3 14" id="KW-0813">Transport</keyword>
<evidence type="ECO:0000256" key="1">
    <source>
        <dbReference type="ARBA" id="ARBA00004651"/>
    </source>
</evidence>
<dbReference type="SUPFAM" id="SSF49503">
    <property type="entry name" value="Cupredoxins"/>
    <property type="match status" value="1"/>
</dbReference>
<evidence type="ECO:0000256" key="9">
    <source>
        <dbReference type="ARBA" id="ARBA00022989"/>
    </source>
</evidence>
<proteinExistence type="inferred from homology"/>
<feature type="region of interest" description="Disordered" evidence="15">
    <location>
        <begin position="285"/>
        <end position="337"/>
    </location>
</feature>
<feature type="domain" description="Cytochrome oxidase subunit II transmembrane region profile" evidence="18">
    <location>
        <begin position="23"/>
        <end position="123"/>
    </location>
</feature>
<keyword evidence="7" id="KW-0732">Signal</keyword>
<sequence length="337" mass="37268">MVKGLKRMLAAATGIAMTAVLTGCDGDGVVVLNPKGEIGQHQLDLILISSLLCLVVLIPVLVLTFYIVWKYRHDRKSAKAAKYDPEWEHSTKLETIWWGIPIVIIAILAAVTINYSYKLEPSKPLEHEAKPIVIQVTSLDWKWLFQYPEQGIATVNYLQFPEDVPVEFRLTSDAPMNSFWIPQLGGQIYTMSGMEMKLHLIADEPGDYMGMGANFSGKDFGKMNFTAKASSRQEFDDWVASVKASSPALTDEGYNELSKPGVSEVTTYSSIPEGLFERIVHKYGAHEHGGGSTEGAQSTEHQHDASSGEAAATSGEHDMHDMSSMTPEEHEQMMNNQ</sequence>
<evidence type="ECO:0000259" key="18">
    <source>
        <dbReference type="PROSITE" id="PS50999"/>
    </source>
</evidence>
<comment type="subcellular location">
    <subcellularLocation>
        <location evidence="1">Cell membrane</location>
        <topology evidence="1">Multi-pass membrane protein</topology>
    </subcellularLocation>
</comment>
<evidence type="ECO:0000256" key="15">
    <source>
        <dbReference type="SAM" id="MobiDB-lite"/>
    </source>
</evidence>
<dbReference type="CDD" id="cd04212">
    <property type="entry name" value="CuRO_UO_II"/>
    <property type="match status" value="1"/>
</dbReference>
<dbReference type="InterPro" id="IPR045187">
    <property type="entry name" value="CcO_II"/>
</dbReference>
<keyword evidence="12" id="KW-0564">Palmitate</keyword>
<keyword evidence="13" id="KW-0449">Lipoprotein</keyword>
<dbReference type="InterPro" id="IPR006333">
    <property type="entry name" value="Cyt_o_ubiquinol_oxidase_su2"/>
</dbReference>
<dbReference type="EC" id="1.10.3.-" evidence="14"/>
<protein>
    <recommendedName>
        <fullName evidence="14">Quinol oxidase subunit 2</fullName>
        <ecNumber evidence="14">1.10.3.-</ecNumber>
    </recommendedName>
</protein>
<dbReference type="PANTHER" id="PTHR22888:SF18">
    <property type="entry name" value="CYTOCHROME BO(3) UBIQUINOL OXIDASE SUBUNIT 2"/>
    <property type="match status" value="1"/>
</dbReference>
<dbReference type="PROSITE" id="PS50999">
    <property type="entry name" value="COX2_TM"/>
    <property type="match status" value="1"/>
</dbReference>
<evidence type="ECO:0000256" key="10">
    <source>
        <dbReference type="ARBA" id="ARBA00023002"/>
    </source>
</evidence>
<keyword evidence="8 14" id="KW-0249">Electron transport</keyword>
<evidence type="ECO:0000256" key="8">
    <source>
        <dbReference type="ARBA" id="ARBA00022982"/>
    </source>
</evidence>
<evidence type="ECO:0000256" key="12">
    <source>
        <dbReference type="ARBA" id="ARBA00023139"/>
    </source>
</evidence>
<dbReference type="InterPro" id="IPR034227">
    <property type="entry name" value="CuRO_UO_II"/>
</dbReference>
<dbReference type="Pfam" id="PF06481">
    <property type="entry name" value="COX_ARM"/>
    <property type="match status" value="1"/>
</dbReference>
<feature type="domain" description="Cytochrome oxidase subunit II copper A binding" evidence="17">
    <location>
        <begin position="129"/>
        <end position="241"/>
    </location>
</feature>
<dbReference type="EMBL" id="JBHSMH010000055">
    <property type="protein sequence ID" value="MFC5470308.1"/>
    <property type="molecule type" value="Genomic_DNA"/>
</dbReference>
<evidence type="ECO:0000256" key="11">
    <source>
        <dbReference type="ARBA" id="ARBA00023136"/>
    </source>
</evidence>
<dbReference type="InterPro" id="IPR008972">
    <property type="entry name" value="Cupredoxin"/>
</dbReference>
<feature type="compositionally biased region" description="Basic and acidic residues" evidence="15">
    <location>
        <begin position="315"/>
        <end position="337"/>
    </location>
</feature>
<keyword evidence="20" id="KW-1185">Reference proteome</keyword>
<evidence type="ECO:0000256" key="16">
    <source>
        <dbReference type="SAM" id="Phobius"/>
    </source>
</evidence>
<dbReference type="RefSeq" id="WP_209749962.1">
    <property type="nucleotide sequence ID" value="NZ_JBHSMH010000055.1"/>
</dbReference>
<keyword evidence="10 14" id="KW-0560">Oxidoreductase</keyword>
<name>A0ABW0LWQ6_9BACL</name>
<evidence type="ECO:0000256" key="6">
    <source>
        <dbReference type="ARBA" id="ARBA00022692"/>
    </source>
</evidence>
<comment type="caution">
    <text evidence="19">The sequence shown here is derived from an EMBL/GenBank/DDBJ whole genome shotgun (WGS) entry which is preliminary data.</text>
</comment>
<evidence type="ECO:0000256" key="14">
    <source>
        <dbReference type="PIRNR" id="PIRNR000292"/>
    </source>
</evidence>
<evidence type="ECO:0000256" key="7">
    <source>
        <dbReference type="ARBA" id="ARBA00022729"/>
    </source>
</evidence>
<dbReference type="InterPro" id="IPR002429">
    <property type="entry name" value="CcO_II-like_C"/>
</dbReference>
<dbReference type="Gene3D" id="1.10.287.90">
    <property type="match status" value="1"/>
</dbReference>
<dbReference type="Gene3D" id="2.60.40.420">
    <property type="entry name" value="Cupredoxins - blue copper proteins"/>
    <property type="match status" value="1"/>
</dbReference>
<dbReference type="PROSITE" id="PS50857">
    <property type="entry name" value="COX2_CUA"/>
    <property type="match status" value="1"/>
</dbReference>
<evidence type="ECO:0000256" key="13">
    <source>
        <dbReference type="ARBA" id="ARBA00023288"/>
    </source>
</evidence>
<organism evidence="19 20">
    <name type="scientific">Cohnella suwonensis</name>
    <dbReference type="NCBI Taxonomy" id="696072"/>
    <lineage>
        <taxon>Bacteria</taxon>
        <taxon>Bacillati</taxon>
        <taxon>Bacillota</taxon>
        <taxon>Bacilli</taxon>
        <taxon>Bacillales</taxon>
        <taxon>Paenibacillaceae</taxon>
        <taxon>Cohnella</taxon>
    </lineage>
</organism>
<comment type="similarity">
    <text evidence="2 14">Belongs to the cytochrome c oxidase subunit 2 family.</text>
</comment>
<dbReference type="NCBIfam" id="TIGR01433">
    <property type="entry name" value="CyoA"/>
    <property type="match status" value="1"/>
</dbReference>
<dbReference type="InterPro" id="IPR036257">
    <property type="entry name" value="Cyt_c_oxidase_su2_TM_sf"/>
</dbReference>
<dbReference type="PANTHER" id="PTHR22888">
    <property type="entry name" value="CYTOCHROME C OXIDASE, SUBUNIT II"/>
    <property type="match status" value="1"/>
</dbReference>
<accession>A0ABW0LWQ6</accession>
<gene>
    <name evidence="19" type="primary">cyoA</name>
    <name evidence="19" type="ORF">ACFPPD_16500</name>
</gene>
<dbReference type="InterPro" id="IPR011759">
    <property type="entry name" value="Cyt_c_oxidase_su2_TM_dom"/>
</dbReference>
<evidence type="ECO:0000256" key="3">
    <source>
        <dbReference type="ARBA" id="ARBA00022448"/>
    </source>
</evidence>